<evidence type="ECO:0000256" key="1">
    <source>
        <dbReference type="SAM" id="MobiDB-lite"/>
    </source>
</evidence>
<dbReference type="Proteomes" id="UP001056855">
    <property type="component" value="Chromosome"/>
</dbReference>
<feature type="compositionally biased region" description="Acidic residues" evidence="1">
    <location>
        <begin position="25"/>
        <end position="46"/>
    </location>
</feature>
<dbReference type="GeneID" id="73291967"/>
<feature type="region of interest" description="Disordered" evidence="1">
    <location>
        <begin position="24"/>
        <end position="49"/>
    </location>
</feature>
<sequence>MTTSTVTAVLDRIIDDSVAVVLLESESEAGDEGEGEYVDDDDEHGEDEIKRRQLELDLESLPEDGRHEGAVFEVVLGDGAVREMRYRPDEEADRRDRLRDRFDRLSDRLPDRD</sequence>
<dbReference type="RefSeq" id="WP_254158147.1">
    <property type="nucleotide sequence ID" value="NZ_CP100355.1"/>
</dbReference>
<organism evidence="2 3">
    <name type="scientific">Natronosalvus rutilus</name>
    <dbReference type="NCBI Taxonomy" id="2953753"/>
    <lineage>
        <taxon>Archaea</taxon>
        <taxon>Methanobacteriati</taxon>
        <taxon>Methanobacteriota</taxon>
        <taxon>Stenosarchaea group</taxon>
        <taxon>Halobacteria</taxon>
        <taxon>Halobacteriales</taxon>
        <taxon>Natrialbaceae</taxon>
        <taxon>Natronosalvus</taxon>
    </lineage>
</organism>
<name>A0A9E7SV74_9EURY</name>
<protein>
    <submittedName>
        <fullName evidence="2">DUF3006 family protein</fullName>
    </submittedName>
</protein>
<evidence type="ECO:0000313" key="3">
    <source>
        <dbReference type="Proteomes" id="UP001056855"/>
    </source>
</evidence>
<keyword evidence="3" id="KW-1185">Reference proteome</keyword>
<proteinExistence type="predicted"/>
<gene>
    <name evidence="2" type="ORF">NGM29_17935</name>
</gene>
<reference evidence="2" key="1">
    <citation type="submission" date="2022-06" db="EMBL/GenBank/DDBJ databases">
        <title>Diverse halophilic archaea isolated from saline environments.</title>
        <authorList>
            <person name="Cui H.-L."/>
        </authorList>
    </citation>
    <scope>NUCLEOTIDE SEQUENCE</scope>
    <source>
        <strain evidence="2">WLHS1</strain>
    </source>
</reference>
<evidence type="ECO:0000313" key="2">
    <source>
        <dbReference type="EMBL" id="UTF53622.1"/>
    </source>
</evidence>
<dbReference type="KEGG" id="sawl:NGM29_17935"/>
<dbReference type="EMBL" id="CP100355">
    <property type="protein sequence ID" value="UTF53622.1"/>
    <property type="molecule type" value="Genomic_DNA"/>
</dbReference>
<accession>A0A9E7SV74</accession>
<dbReference type="AlphaFoldDB" id="A0A9E7SV74"/>